<reference evidence="2 5" key="3">
    <citation type="submission" date="2020-07" db="EMBL/GenBank/DDBJ databases">
        <title>Sequencing the genomes of 1000 actinobacteria strains.</title>
        <authorList>
            <person name="Klenk H.-P."/>
        </authorList>
    </citation>
    <scope>NUCLEOTIDE SEQUENCE [LARGE SCALE GENOMIC DNA]</scope>
    <source>
        <strain evidence="2 5">DSM 45278</strain>
    </source>
</reference>
<dbReference type="Pfam" id="PF12277">
    <property type="entry name" value="DUF3618"/>
    <property type="match status" value="1"/>
</dbReference>
<feature type="compositionally biased region" description="Basic and acidic residues" evidence="1">
    <location>
        <begin position="1"/>
        <end position="38"/>
    </location>
</feature>
<evidence type="ECO:0000256" key="1">
    <source>
        <dbReference type="SAM" id="MobiDB-lite"/>
    </source>
</evidence>
<dbReference type="STRING" id="501010.NOSIN_15860"/>
<sequence>MGETPDQIRHDIERTRSELTHDTDRLANRADPRNIVERRTRRVRDRAQHLRNRVMGSTPSSKEVSGEMRQTAHQATEMARSVPQQAAHQAQGNPIAAGLIAFGAGLLAASVISESRAEQRAAQRVSERAGPVIEPAKQAVTESAEHVKEQATESARSAGEHLKGSASEAAHKTGEHAQHETKAATEEMRRS</sequence>
<dbReference type="AlphaFoldDB" id="A0A1V3C3Q5"/>
<reference evidence="3" key="1">
    <citation type="submission" date="2016-08" db="EMBL/GenBank/DDBJ databases">
        <authorList>
            <person name="Seilhamer J.J."/>
        </authorList>
    </citation>
    <scope>NUCLEOTIDE SEQUENCE [LARGE SCALE GENOMIC DNA]</scope>
    <source>
        <strain evidence="3">UTMC102</strain>
    </source>
</reference>
<evidence type="ECO:0000313" key="4">
    <source>
        <dbReference type="Proteomes" id="UP000189004"/>
    </source>
</evidence>
<dbReference type="OrthoDB" id="3218417at2"/>
<dbReference type="Gene3D" id="1.10.287.700">
    <property type="entry name" value="Helix hairpin bin"/>
    <property type="match status" value="1"/>
</dbReference>
<feature type="region of interest" description="Disordered" evidence="1">
    <location>
        <begin position="1"/>
        <end position="75"/>
    </location>
</feature>
<dbReference type="InterPro" id="IPR022062">
    <property type="entry name" value="DUF3618"/>
</dbReference>
<proteinExistence type="predicted"/>
<accession>A0A7Y9XAX8</accession>
<keyword evidence="4" id="KW-1185">Reference proteome</keyword>
<dbReference type="RefSeq" id="WP_077691523.1">
    <property type="nucleotide sequence ID" value="NZ_JACCHL010000001.1"/>
</dbReference>
<evidence type="ECO:0000313" key="3">
    <source>
        <dbReference type="EMBL" id="OOC55099.1"/>
    </source>
</evidence>
<gene>
    <name evidence="2" type="ORF">HNR06_001049</name>
    <name evidence="3" type="ORF">NOSIN_15860</name>
</gene>
<accession>A0A1V3C3Q5</accession>
<reference evidence="4" key="2">
    <citation type="submission" date="2016-08" db="EMBL/GenBank/DDBJ databases">
        <authorList>
            <person name="Tokovenko B."/>
            <person name="Kalinowski J."/>
        </authorList>
    </citation>
    <scope>NUCLEOTIDE SEQUENCE [LARGE SCALE GENOMIC DNA]</scope>
    <source>
        <strain evidence="4">UTMC102</strain>
    </source>
</reference>
<dbReference type="Proteomes" id="UP000584931">
    <property type="component" value="Unassembled WGS sequence"/>
</dbReference>
<feature type="region of interest" description="Disordered" evidence="1">
    <location>
        <begin position="122"/>
        <end position="191"/>
    </location>
</feature>
<protein>
    <submittedName>
        <fullName evidence="2">ElaB/YqjD/DUF883 family membrane-anchored ribosome-binding protein</fullName>
    </submittedName>
</protein>
<name>A0A1V3C3Q5_9ACTN</name>
<organism evidence="3 4">
    <name type="scientific">Nocardiopsis sinuspersici</name>
    <dbReference type="NCBI Taxonomy" id="501010"/>
    <lineage>
        <taxon>Bacteria</taxon>
        <taxon>Bacillati</taxon>
        <taxon>Actinomycetota</taxon>
        <taxon>Actinomycetes</taxon>
        <taxon>Streptosporangiales</taxon>
        <taxon>Nocardiopsidaceae</taxon>
        <taxon>Nocardiopsis</taxon>
    </lineage>
</organism>
<dbReference type="Proteomes" id="UP000189004">
    <property type="component" value="Unassembled WGS sequence"/>
</dbReference>
<dbReference type="EMBL" id="JACCHL010000001">
    <property type="protein sequence ID" value="NYH51460.1"/>
    <property type="molecule type" value="Genomic_DNA"/>
</dbReference>
<feature type="compositionally biased region" description="Basic residues" evidence="1">
    <location>
        <begin position="39"/>
        <end position="52"/>
    </location>
</feature>
<comment type="caution">
    <text evidence="3">The sequence shown here is derived from an EMBL/GenBank/DDBJ whole genome shotgun (WGS) entry which is preliminary data.</text>
</comment>
<evidence type="ECO:0000313" key="2">
    <source>
        <dbReference type="EMBL" id="NYH51460.1"/>
    </source>
</evidence>
<evidence type="ECO:0000313" key="5">
    <source>
        <dbReference type="Proteomes" id="UP000584931"/>
    </source>
</evidence>
<feature type="compositionally biased region" description="Basic and acidic residues" evidence="1">
    <location>
        <begin position="158"/>
        <end position="191"/>
    </location>
</feature>
<dbReference type="EMBL" id="MCOK01000001">
    <property type="protein sequence ID" value="OOC55099.1"/>
    <property type="molecule type" value="Genomic_DNA"/>
</dbReference>